<dbReference type="EMBL" id="BSXS01002922">
    <property type="protein sequence ID" value="GME80151.1"/>
    <property type="molecule type" value="Genomic_DNA"/>
</dbReference>
<dbReference type="Proteomes" id="UP001165064">
    <property type="component" value="Unassembled WGS sequence"/>
</dbReference>
<keyword evidence="2" id="KW-1185">Reference proteome</keyword>
<evidence type="ECO:0000313" key="1">
    <source>
        <dbReference type="EMBL" id="GME80151.1"/>
    </source>
</evidence>
<sequence length="551" mass="62659">MNDLPICTNDNLTSFKERLLAKVNRATTDKIREFQTAVTPIGYKEFGIETPDNEFQHELDCQGQWAASIINFIQSPDETLKYEKSLNYANGQGVGLPIAGSFCFPDGYIYCPSLSGEEPHQKYIIKAFEIKRPFIIRFVNNFPFVPVSKMFIHQVIENCLSTSTTSVDFLDYRSYFVFNFDFRSFSNDNGETLYYKYSQLDVPLAYAMAVSANYNLERLNAIKDTDSENVVETIEELADRAYMPDFDEDPDLGHDGGGFGGNGGGFGGGLGNAYEPLPPRERPASGDLSESNFESPGPRDADYGEPLDNLSYPPSAGSLFEHNSSGIPSTALTSDSTGKQSSRLKQSYKHFETCRELQEAEGKHPNMILAVTYKTSGAYLKYKINPELRIKDEDEVIVKILDLSDISSWFNLQSFYGEAKKYKLKELRENVNNEIAVYKHIWEYNARLDKKDSDRFINIPKLIHYGEASELHLQRLDVRSSTSKLFKKLEASGRPSRRYLYGPYLVLEYLKDMRAPRGKKEHAEVKKELAKLRKIGVSYNDYRSPNFLFDP</sequence>
<evidence type="ECO:0000313" key="2">
    <source>
        <dbReference type="Proteomes" id="UP001165064"/>
    </source>
</evidence>
<protein>
    <submittedName>
        <fullName evidence="1">Unnamed protein product</fullName>
    </submittedName>
</protein>
<name>A0ACB5T2T6_AMBMO</name>
<reference evidence="1" key="1">
    <citation type="submission" date="2023-04" db="EMBL/GenBank/DDBJ databases">
        <title>Ambrosiozyma monospora NBRC 10751.</title>
        <authorList>
            <person name="Ichikawa N."/>
            <person name="Sato H."/>
            <person name="Tonouchi N."/>
        </authorList>
    </citation>
    <scope>NUCLEOTIDE SEQUENCE</scope>
    <source>
        <strain evidence="1">NBRC 10751</strain>
    </source>
</reference>
<gene>
    <name evidence="1" type="ORF">Amon02_000431000</name>
</gene>
<comment type="caution">
    <text evidence="1">The sequence shown here is derived from an EMBL/GenBank/DDBJ whole genome shotgun (WGS) entry which is preliminary data.</text>
</comment>
<accession>A0ACB5T2T6</accession>
<organism evidence="1 2">
    <name type="scientific">Ambrosiozyma monospora</name>
    <name type="common">Yeast</name>
    <name type="synonym">Endomycopsis monosporus</name>
    <dbReference type="NCBI Taxonomy" id="43982"/>
    <lineage>
        <taxon>Eukaryota</taxon>
        <taxon>Fungi</taxon>
        <taxon>Dikarya</taxon>
        <taxon>Ascomycota</taxon>
        <taxon>Saccharomycotina</taxon>
        <taxon>Pichiomycetes</taxon>
        <taxon>Pichiales</taxon>
        <taxon>Pichiaceae</taxon>
        <taxon>Ambrosiozyma</taxon>
    </lineage>
</organism>
<proteinExistence type="predicted"/>